<dbReference type="PROSITE" id="PS50928">
    <property type="entry name" value="ABC_TM1"/>
    <property type="match status" value="1"/>
</dbReference>
<keyword evidence="3" id="KW-1003">Cell membrane</keyword>
<name>A0ABU1IXV6_9BACL</name>
<evidence type="ECO:0000256" key="7">
    <source>
        <dbReference type="RuleBase" id="RU363032"/>
    </source>
</evidence>
<sequence length="322" mass="36235">MPKENADAKGVEMMNDIRVSEATQGAAKSAGRKRLLQWLHQIVFVGPATFFFILIVLIPFFLGVYYSFTDWNGISRQINFIGIENYTHILTKDPDFRNAFWFTVRFTVVGILLTNLLGFVLAYVLTKPIRTRNMMRTIFFMPNMIGGLLLGFIWQFIFIRGFAAVGEATGIGLFNLPWLGDRATSFWGIVIVFVWQTAGYLMVIYISSLNNIPKDVLESAEIDGANRMQVIRHIILPLVMPAVTICLFLAISWAFKMFDLNLALTAGGPFKATESVALDIYNEAFTNNRLGLGTAKAVIFFIIVAIITTIQVRATKSREVEM</sequence>
<feature type="transmembrane region" description="Helical" evidence="7">
    <location>
        <begin position="42"/>
        <end position="66"/>
    </location>
</feature>
<feature type="transmembrane region" description="Helical" evidence="7">
    <location>
        <begin position="138"/>
        <end position="165"/>
    </location>
</feature>
<comment type="subcellular location">
    <subcellularLocation>
        <location evidence="1 7">Cell membrane</location>
        <topology evidence="1 7">Multi-pass membrane protein</topology>
    </subcellularLocation>
</comment>
<dbReference type="Proteomes" id="UP001185028">
    <property type="component" value="Unassembled WGS sequence"/>
</dbReference>
<feature type="transmembrane region" description="Helical" evidence="7">
    <location>
        <begin position="185"/>
        <end position="206"/>
    </location>
</feature>
<organism evidence="9 10">
    <name type="scientific">Paenibacillus hunanensis</name>
    <dbReference type="NCBI Taxonomy" id="539262"/>
    <lineage>
        <taxon>Bacteria</taxon>
        <taxon>Bacillati</taxon>
        <taxon>Bacillota</taxon>
        <taxon>Bacilli</taxon>
        <taxon>Bacillales</taxon>
        <taxon>Paenibacillaceae</taxon>
        <taxon>Paenibacillus</taxon>
    </lineage>
</organism>
<proteinExistence type="inferred from homology"/>
<evidence type="ECO:0000256" key="3">
    <source>
        <dbReference type="ARBA" id="ARBA00022475"/>
    </source>
</evidence>
<dbReference type="InterPro" id="IPR051393">
    <property type="entry name" value="ABC_transporter_permease"/>
</dbReference>
<keyword evidence="4 7" id="KW-0812">Transmembrane</keyword>
<dbReference type="Pfam" id="PF00528">
    <property type="entry name" value="BPD_transp_1"/>
    <property type="match status" value="1"/>
</dbReference>
<evidence type="ECO:0000313" key="10">
    <source>
        <dbReference type="Proteomes" id="UP001185028"/>
    </source>
</evidence>
<evidence type="ECO:0000256" key="1">
    <source>
        <dbReference type="ARBA" id="ARBA00004651"/>
    </source>
</evidence>
<dbReference type="SUPFAM" id="SSF161098">
    <property type="entry name" value="MetI-like"/>
    <property type="match status" value="1"/>
</dbReference>
<evidence type="ECO:0000256" key="4">
    <source>
        <dbReference type="ARBA" id="ARBA00022692"/>
    </source>
</evidence>
<dbReference type="Gene3D" id="1.10.3720.10">
    <property type="entry name" value="MetI-like"/>
    <property type="match status" value="1"/>
</dbReference>
<protein>
    <submittedName>
        <fullName evidence="9">Raffinose/stachyose/melibiose transport system permease protein</fullName>
    </submittedName>
</protein>
<keyword evidence="2 7" id="KW-0813">Transport</keyword>
<evidence type="ECO:0000259" key="8">
    <source>
        <dbReference type="PROSITE" id="PS50928"/>
    </source>
</evidence>
<evidence type="ECO:0000256" key="6">
    <source>
        <dbReference type="ARBA" id="ARBA00023136"/>
    </source>
</evidence>
<evidence type="ECO:0000256" key="2">
    <source>
        <dbReference type="ARBA" id="ARBA00022448"/>
    </source>
</evidence>
<comment type="similarity">
    <text evidence="7">Belongs to the binding-protein-dependent transport system permease family.</text>
</comment>
<evidence type="ECO:0000313" key="9">
    <source>
        <dbReference type="EMBL" id="MDR6244097.1"/>
    </source>
</evidence>
<gene>
    <name evidence="9" type="ORF">JOC58_001990</name>
</gene>
<dbReference type="CDD" id="cd06261">
    <property type="entry name" value="TM_PBP2"/>
    <property type="match status" value="1"/>
</dbReference>
<feature type="domain" description="ABC transmembrane type-1" evidence="8">
    <location>
        <begin position="100"/>
        <end position="311"/>
    </location>
</feature>
<feature type="transmembrane region" description="Helical" evidence="7">
    <location>
        <begin position="100"/>
        <end position="126"/>
    </location>
</feature>
<dbReference type="PANTHER" id="PTHR30193:SF41">
    <property type="entry name" value="DIACETYLCHITOBIOSE UPTAKE SYSTEM PERMEASE PROTEIN NGCF"/>
    <property type="match status" value="1"/>
</dbReference>
<keyword evidence="10" id="KW-1185">Reference proteome</keyword>
<feature type="transmembrane region" description="Helical" evidence="7">
    <location>
        <begin position="234"/>
        <end position="255"/>
    </location>
</feature>
<accession>A0ABU1IXV6</accession>
<keyword evidence="6 7" id="KW-0472">Membrane</keyword>
<dbReference type="InterPro" id="IPR000515">
    <property type="entry name" value="MetI-like"/>
</dbReference>
<keyword evidence="5 7" id="KW-1133">Transmembrane helix</keyword>
<comment type="caution">
    <text evidence="9">The sequence shown here is derived from an EMBL/GenBank/DDBJ whole genome shotgun (WGS) entry which is preliminary data.</text>
</comment>
<dbReference type="InterPro" id="IPR035906">
    <property type="entry name" value="MetI-like_sf"/>
</dbReference>
<dbReference type="EMBL" id="JAVDQH010000006">
    <property type="protein sequence ID" value="MDR6244097.1"/>
    <property type="molecule type" value="Genomic_DNA"/>
</dbReference>
<evidence type="ECO:0000256" key="5">
    <source>
        <dbReference type="ARBA" id="ARBA00022989"/>
    </source>
</evidence>
<feature type="transmembrane region" description="Helical" evidence="7">
    <location>
        <begin position="290"/>
        <end position="312"/>
    </location>
</feature>
<dbReference type="PANTHER" id="PTHR30193">
    <property type="entry name" value="ABC TRANSPORTER PERMEASE PROTEIN"/>
    <property type="match status" value="1"/>
</dbReference>
<reference evidence="9 10" key="1">
    <citation type="submission" date="2023-07" db="EMBL/GenBank/DDBJ databases">
        <title>Genomic Encyclopedia of Type Strains, Phase IV (KMG-IV): sequencing the most valuable type-strain genomes for metagenomic binning, comparative biology and taxonomic classification.</title>
        <authorList>
            <person name="Goeker M."/>
        </authorList>
    </citation>
    <scope>NUCLEOTIDE SEQUENCE [LARGE SCALE GENOMIC DNA]</scope>
    <source>
        <strain evidence="9 10">DSM 22170</strain>
    </source>
</reference>